<keyword evidence="3" id="KW-1185">Reference proteome</keyword>
<evidence type="ECO:0000313" key="2">
    <source>
        <dbReference type="EMBL" id="KAF2726113.1"/>
    </source>
</evidence>
<name>A0A9P4QID4_9PEZI</name>
<dbReference type="Proteomes" id="UP000799441">
    <property type="component" value="Unassembled WGS sequence"/>
</dbReference>
<reference evidence="2" key="1">
    <citation type="journal article" date="2020" name="Stud. Mycol.">
        <title>101 Dothideomycetes genomes: a test case for predicting lifestyles and emergence of pathogens.</title>
        <authorList>
            <person name="Haridas S."/>
            <person name="Albert R."/>
            <person name="Binder M."/>
            <person name="Bloem J."/>
            <person name="Labutti K."/>
            <person name="Salamov A."/>
            <person name="Andreopoulos B."/>
            <person name="Baker S."/>
            <person name="Barry K."/>
            <person name="Bills G."/>
            <person name="Bluhm B."/>
            <person name="Cannon C."/>
            <person name="Castanera R."/>
            <person name="Culley D."/>
            <person name="Daum C."/>
            <person name="Ezra D."/>
            <person name="Gonzalez J."/>
            <person name="Henrissat B."/>
            <person name="Kuo A."/>
            <person name="Liang C."/>
            <person name="Lipzen A."/>
            <person name="Lutzoni F."/>
            <person name="Magnuson J."/>
            <person name="Mondo S."/>
            <person name="Nolan M."/>
            <person name="Ohm R."/>
            <person name="Pangilinan J."/>
            <person name="Park H.-J."/>
            <person name="Ramirez L."/>
            <person name="Alfaro M."/>
            <person name="Sun H."/>
            <person name="Tritt A."/>
            <person name="Yoshinaga Y."/>
            <person name="Zwiers L.-H."/>
            <person name="Turgeon B."/>
            <person name="Goodwin S."/>
            <person name="Spatafora J."/>
            <person name="Crous P."/>
            <person name="Grigoriev I."/>
        </authorList>
    </citation>
    <scope>NUCLEOTIDE SEQUENCE</scope>
    <source>
        <strain evidence="2">CBS 116435</strain>
    </source>
</reference>
<sequence>MGRAAGPTNPPGRGVNVARRENGAFRSPPLAPLPAVVVLVAIYAGQPGYPWPAPTVGSWLCLRKAAGPIPSTAHDTYIIPPSALSPQPPALSPGSRKVQCVITGQRPRDGHPIGPPTGRKQCCRVSLSLSLSLYLYLSPSPSPSPSFHIRRPAQMGARIRASKASVDPSGTSDSSQNPGAPPSTLGHTQHMHECEGARCHQMHAPLNGQTSISRPQKLLPLYCYTLLDFVSFRPLFTGQGSSAPASPLT</sequence>
<feature type="region of interest" description="Disordered" evidence="1">
    <location>
        <begin position="155"/>
        <end position="189"/>
    </location>
</feature>
<dbReference type="AlphaFoldDB" id="A0A9P4QID4"/>
<dbReference type="EMBL" id="MU003765">
    <property type="protein sequence ID" value="KAF2726113.1"/>
    <property type="molecule type" value="Genomic_DNA"/>
</dbReference>
<accession>A0A9P4QID4</accession>
<proteinExistence type="predicted"/>
<organism evidence="2 3">
    <name type="scientific">Polychaeton citri CBS 116435</name>
    <dbReference type="NCBI Taxonomy" id="1314669"/>
    <lineage>
        <taxon>Eukaryota</taxon>
        <taxon>Fungi</taxon>
        <taxon>Dikarya</taxon>
        <taxon>Ascomycota</taxon>
        <taxon>Pezizomycotina</taxon>
        <taxon>Dothideomycetes</taxon>
        <taxon>Dothideomycetidae</taxon>
        <taxon>Capnodiales</taxon>
        <taxon>Capnodiaceae</taxon>
        <taxon>Polychaeton</taxon>
    </lineage>
</organism>
<feature type="compositionally biased region" description="Polar residues" evidence="1">
    <location>
        <begin position="168"/>
        <end position="178"/>
    </location>
</feature>
<comment type="caution">
    <text evidence="2">The sequence shown here is derived from an EMBL/GenBank/DDBJ whole genome shotgun (WGS) entry which is preliminary data.</text>
</comment>
<evidence type="ECO:0000313" key="3">
    <source>
        <dbReference type="Proteomes" id="UP000799441"/>
    </source>
</evidence>
<gene>
    <name evidence="2" type="ORF">K431DRAFT_1524</name>
</gene>
<evidence type="ECO:0000256" key="1">
    <source>
        <dbReference type="SAM" id="MobiDB-lite"/>
    </source>
</evidence>
<protein>
    <submittedName>
        <fullName evidence="2">Uncharacterized protein</fullName>
    </submittedName>
</protein>